<proteinExistence type="predicted"/>
<name>A0ABR4CL37_9HELO</name>
<evidence type="ECO:0000256" key="4">
    <source>
        <dbReference type="ARBA" id="ARBA00023163"/>
    </source>
</evidence>
<feature type="compositionally biased region" description="Polar residues" evidence="6">
    <location>
        <begin position="1"/>
        <end position="13"/>
    </location>
</feature>
<evidence type="ECO:0008006" key="9">
    <source>
        <dbReference type="Google" id="ProtNLM"/>
    </source>
</evidence>
<sequence length="557" mass="61750">MAMSPSPQLSPTMGASHRNEPHPSNSPPLQQQQLSKRDKKRTVLSDRLQDITMSFSANRDQHYRAQLQSIQVDSNLIGEADVHSRQPLPDSAEEIDELVRINVQKTMRTNILADPPLRAGRIYSDFAKEVNDAMEERDSAMTVLKRDYDVKMNEINSYHVYKKLVSKNEYKSLSDTLRDRLINSVMSKKARLSKDKDAIEIGEGSTHALLLHPSQFGIANPASPGGILGKRATRHRRDAEEVSNFPENHKRKRKAHDSDESPAPSRQRIDNGGSTPSWSLEKQQLMAHQIESSIYSVDKLFNEKELAMAYNTAALAAHSYMLRHPPFSDDAENHTNGKSDSSSEHDKAPAVGDADAEDADSPPTGGAMMERQFSHATRSTRGAAVASGYGIDMFNDNDMNYPPNLLSLTRQIPRLPQMIVQQNARQFASNPSKDAIATLQGLSAEDANADIEVMRRARTHNDEKGYGNNLEIEQGARSLLEEAAFPKKYQHWVKSDNKDKILGHAVPTSSLREDYGGQPMMKQISQGGASSIGGTPMSRQATDDSVTKSGKRGVRRG</sequence>
<evidence type="ECO:0000256" key="5">
    <source>
        <dbReference type="ARBA" id="ARBA00023242"/>
    </source>
</evidence>
<evidence type="ECO:0000256" key="2">
    <source>
        <dbReference type="ARBA" id="ARBA00022491"/>
    </source>
</evidence>
<dbReference type="PANTHER" id="PTHR21964">
    <property type="entry name" value="BREAST CANCER METASTASIS-SUPPRESSOR 1"/>
    <property type="match status" value="1"/>
</dbReference>
<gene>
    <name evidence="7" type="ORF">VTL71DRAFT_14626</name>
</gene>
<keyword evidence="5" id="KW-0539">Nucleus</keyword>
<feature type="compositionally biased region" description="Basic and acidic residues" evidence="6">
    <location>
        <begin position="331"/>
        <end position="348"/>
    </location>
</feature>
<organism evidence="7 8">
    <name type="scientific">Oculimacula yallundae</name>
    <dbReference type="NCBI Taxonomy" id="86028"/>
    <lineage>
        <taxon>Eukaryota</taxon>
        <taxon>Fungi</taxon>
        <taxon>Dikarya</taxon>
        <taxon>Ascomycota</taxon>
        <taxon>Pezizomycotina</taxon>
        <taxon>Leotiomycetes</taxon>
        <taxon>Helotiales</taxon>
        <taxon>Ploettnerulaceae</taxon>
        <taxon>Oculimacula</taxon>
    </lineage>
</organism>
<comment type="subcellular location">
    <subcellularLocation>
        <location evidence="1">Nucleus</location>
    </subcellularLocation>
</comment>
<evidence type="ECO:0000313" key="8">
    <source>
        <dbReference type="Proteomes" id="UP001595075"/>
    </source>
</evidence>
<reference evidence="7 8" key="1">
    <citation type="journal article" date="2024" name="Commun. Biol.">
        <title>Comparative genomic analysis of thermophilic fungi reveals convergent evolutionary adaptations and gene losses.</title>
        <authorList>
            <person name="Steindorff A.S."/>
            <person name="Aguilar-Pontes M.V."/>
            <person name="Robinson A.J."/>
            <person name="Andreopoulos B."/>
            <person name="LaButti K."/>
            <person name="Kuo A."/>
            <person name="Mondo S."/>
            <person name="Riley R."/>
            <person name="Otillar R."/>
            <person name="Haridas S."/>
            <person name="Lipzen A."/>
            <person name="Grimwood J."/>
            <person name="Schmutz J."/>
            <person name="Clum A."/>
            <person name="Reid I.D."/>
            <person name="Moisan M.C."/>
            <person name="Butler G."/>
            <person name="Nguyen T.T.M."/>
            <person name="Dewar K."/>
            <person name="Conant G."/>
            <person name="Drula E."/>
            <person name="Henrissat B."/>
            <person name="Hansel C."/>
            <person name="Singer S."/>
            <person name="Hutchinson M.I."/>
            <person name="de Vries R.P."/>
            <person name="Natvig D.O."/>
            <person name="Powell A.J."/>
            <person name="Tsang A."/>
            <person name="Grigoriev I.V."/>
        </authorList>
    </citation>
    <scope>NUCLEOTIDE SEQUENCE [LARGE SCALE GENOMIC DNA]</scope>
    <source>
        <strain evidence="7 8">CBS 494.80</strain>
    </source>
</reference>
<dbReference type="InterPro" id="IPR013907">
    <property type="entry name" value="Sds3"/>
</dbReference>
<feature type="region of interest" description="Disordered" evidence="6">
    <location>
        <begin position="221"/>
        <end position="278"/>
    </location>
</feature>
<keyword evidence="8" id="KW-1185">Reference proteome</keyword>
<dbReference type="SMART" id="SM01401">
    <property type="entry name" value="Sds3"/>
    <property type="match status" value="1"/>
</dbReference>
<keyword evidence="2" id="KW-0678">Repressor</keyword>
<feature type="region of interest" description="Disordered" evidence="6">
    <location>
        <begin position="1"/>
        <end position="41"/>
    </location>
</feature>
<feature type="region of interest" description="Disordered" evidence="6">
    <location>
        <begin position="509"/>
        <end position="557"/>
    </location>
</feature>
<dbReference type="Pfam" id="PF08598">
    <property type="entry name" value="Sds3"/>
    <property type="match status" value="1"/>
</dbReference>
<evidence type="ECO:0000256" key="3">
    <source>
        <dbReference type="ARBA" id="ARBA00023015"/>
    </source>
</evidence>
<keyword evidence="3" id="KW-0805">Transcription regulation</keyword>
<evidence type="ECO:0000313" key="7">
    <source>
        <dbReference type="EMBL" id="KAL2069946.1"/>
    </source>
</evidence>
<keyword evidence="4" id="KW-0804">Transcription</keyword>
<feature type="compositionally biased region" description="Low complexity" evidence="6">
    <location>
        <begin position="523"/>
        <end position="534"/>
    </location>
</feature>
<dbReference type="EMBL" id="JAZHXI010000007">
    <property type="protein sequence ID" value="KAL2069946.1"/>
    <property type="molecule type" value="Genomic_DNA"/>
</dbReference>
<comment type="caution">
    <text evidence="7">The sequence shown here is derived from an EMBL/GenBank/DDBJ whole genome shotgun (WGS) entry which is preliminary data.</text>
</comment>
<evidence type="ECO:0000256" key="6">
    <source>
        <dbReference type="SAM" id="MobiDB-lite"/>
    </source>
</evidence>
<dbReference type="Proteomes" id="UP001595075">
    <property type="component" value="Unassembled WGS sequence"/>
</dbReference>
<feature type="region of interest" description="Disordered" evidence="6">
    <location>
        <begin position="326"/>
        <end position="368"/>
    </location>
</feature>
<accession>A0ABR4CL37</accession>
<evidence type="ECO:0000256" key="1">
    <source>
        <dbReference type="ARBA" id="ARBA00004123"/>
    </source>
</evidence>
<protein>
    <recommendedName>
        <fullName evidence="9">Nif-specific regulatory protein</fullName>
    </recommendedName>
</protein>